<keyword evidence="3" id="KW-1185">Reference proteome</keyword>
<dbReference type="Proteomes" id="UP001497472">
    <property type="component" value="Unassembled WGS sequence"/>
</dbReference>
<feature type="compositionally biased region" description="Basic residues" evidence="1">
    <location>
        <begin position="67"/>
        <end position="76"/>
    </location>
</feature>
<evidence type="ECO:0000313" key="3">
    <source>
        <dbReference type="Proteomes" id="UP001497472"/>
    </source>
</evidence>
<gene>
    <name evidence="2" type="ORF">LNINA_LOCUS76</name>
</gene>
<dbReference type="AlphaFoldDB" id="A0AAV1ISC1"/>
<comment type="caution">
    <text evidence="2">The sequence shown here is derived from an EMBL/GenBank/DDBJ whole genome shotgun (WGS) entry which is preliminary data.</text>
</comment>
<feature type="compositionally biased region" description="Basic and acidic residues" evidence="1">
    <location>
        <begin position="127"/>
        <end position="147"/>
    </location>
</feature>
<feature type="region of interest" description="Disordered" evidence="1">
    <location>
        <begin position="58"/>
        <end position="170"/>
    </location>
</feature>
<evidence type="ECO:0000256" key="1">
    <source>
        <dbReference type="SAM" id="MobiDB-lite"/>
    </source>
</evidence>
<evidence type="ECO:0000313" key="2">
    <source>
        <dbReference type="EMBL" id="CAK1539984.1"/>
    </source>
</evidence>
<reference evidence="2 3" key="1">
    <citation type="submission" date="2023-11" db="EMBL/GenBank/DDBJ databases">
        <authorList>
            <person name="Okamura Y."/>
        </authorList>
    </citation>
    <scope>NUCLEOTIDE SEQUENCE [LARGE SCALE GENOMIC DNA]</scope>
</reference>
<dbReference type="EMBL" id="CAVLEF010000001">
    <property type="protein sequence ID" value="CAK1539984.1"/>
    <property type="molecule type" value="Genomic_DNA"/>
</dbReference>
<name>A0AAV1ISC1_9NEOP</name>
<protein>
    <submittedName>
        <fullName evidence="2">Uncharacterized protein</fullName>
    </submittedName>
</protein>
<sequence>MKTSLFQITTDDGFKLSLNRYKRAPKSNSKDTNEHAIAQNLRSGAVANVLSQIVTHAHRTSLVTSRPARRKHKTGRAARTSAPTTPASVERRGAVRNAQSTDPDAPPESHVPWAASRRCGRRGLAAGHEHTASGATERGRRCSERNSLRAQAPRPPPPRTARAATTHQNDQFIFRSCWSPQPQSASVGRSFQSET</sequence>
<organism evidence="2 3">
    <name type="scientific">Leptosia nina</name>
    <dbReference type="NCBI Taxonomy" id="320188"/>
    <lineage>
        <taxon>Eukaryota</taxon>
        <taxon>Metazoa</taxon>
        <taxon>Ecdysozoa</taxon>
        <taxon>Arthropoda</taxon>
        <taxon>Hexapoda</taxon>
        <taxon>Insecta</taxon>
        <taxon>Pterygota</taxon>
        <taxon>Neoptera</taxon>
        <taxon>Endopterygota</taxon>
        <taxon>Lepidoptera</taxon>
        <taxon>Glossata</taxon>
        <taxon>Ditrysia</taxon>
        <taxon>Papilionoidea</taxon>
        <taxon>Pieridae</taxon>
        <taxon>Pierinae</taxon>
        <taxon>Leptosia</taxon>
    </lineage>
</organism>
<proteinExistence type="predicted"/>
<feature type="compositionally biased region" description="Low complexity" evidence="1">
    <location>
        <begin position="77"/>
        <end position="88"/>
    </location>
</feature>
<accession>A0AAV1ISC1</accession>